<reference evidence="1" key="1">
    <citation type="submission" date="2021-01" db="EMBL/GenBank/DDBJ databases">
        <title>Chromosome-level genome assembly of a human fungal pathogen reveals clustering of transcriptionally co-regulated genes.</title>
        <authorList>
            <person name="Voorhies M."/>
            <person name="Cohen S."/>
            <person name="Shea T.P."/>
            <person name="Petrus S."/>
            <person name="Munoz J.F."/>
            <person name="Poplawski S."/>
            <person name="Goldman W.E."/>
            <person name="Michael T."/>
            <person name="Cuomo C.A."/>
            <person name="Sil A."/>
            <person name="Beyhan S."/>
        </authorList>
    </citation>
    <scope>NUCLEOTIDE SEQUENCE</scope>
    <source>
        <strain evidence="1">WU24</strain>
    </source>
</reference>
<proteinExistence type="predicted"/>
<dbReference type="EMBL" id="CP069109">
    <property type="protein sequence ID" value="QSS59125.1"/>
    <property type="molecule type" value="Genomic_DNA"/>
</dbReference>
<sequence length="106" mass="12001">MSRKFELSGTCLAKNGEHRTDADRMLETVFFFAAVMPGGSSYLAKVMHAPPIAVMQLSRLLCESSPSHLTPFFFIQFYSYREKLGLSFRTKIVELLALIVKSCFEL</sequence>
<gene>
    <name evidence="1" type="ORF">I7I51_08557</name>
</gene>
<protein>
    <submittedName>
        <fullName evidence="1">Uncharacterized protein</fullName>
    </submittedName>
</protein>
<accession>A0A8A1M0P3</accession>
<evidence type="ECO:0000313" key="2">
    <source>
        <dbReference type="Proteomes" id="UP000663671"/>
    </source>
</evidence>
<dbReference type="VEuPathDB" id="FungiDB:I7I51_08557"/>
<dbReference type="AlphaFoldDB" id="A0A8A1M0P3"/>
<organism evidence="1 2">
    <name type="scientific">Ajellomyces capsulatus</name>
    <name type="common">Darling's disease fungus</name>
    <name type="synonym">Histoplasma capsulatum</name>
    <dbReference type="NCBI Taxonomy" id="5037"/>
    <lineage>
        <taxon>Eukaryota</taxon>
        <taxon>Fungi</taxon>
        <taxon>Dikarya</taxon>
        <taxon>Ascomycota</taxon>
        <taxon>Pezizomycotina</taxon>
        <taxon>Eurotiomycetes</taxon>
        <taxon>Eurotiomycetidae</taxon>
        <taxon>Onygenales</taxon>
        <taxon>Ajellomycetaceae</taxon>
        <taxon>Histoplasma</taxon>
    </lineage>
</organism>
<dbReference type="Proteomes" id="UP000663671">
    <property type="component" value="Chromosome 2"/>
</dbReference>
<evidence type="ECO:0000313" key="1">
    <source>
        <dbReference type="EMBL" id="QSS59125.1"/>
    </source>
</evidence>
<name>A0A8A1M0P3_AJECA</name>